<dbReference type="AlphaFoldDB" id="A0A0D6MCD6"/>
<dbReference type="EMBL" id="KE124807">
    <property type="protein sequence ID" value="EPB78727.1"/>
    <property type="molecule type" value="Genomic_DNA"/>
</dbReference>
<dbReference type="Proteomes" id="UP000054495">
    <property type="component" value="Unassembled WGS sequence"/>
</dbReference>
<dbReference type="InterPro" id="IPR000477">
    <property type="entry name" value="RT_dom"/>
</dbReference>
<proteinExistence type="predicted"/>
<reference evidence="2 3" key="1">
    <citation type="submission" date="2013-05" db="EMBL/GenBank/DDBJ databases">
        <title>Draft genome of the parasitic nematode Anyclostoma ceylanicum.</title>
        <authorList>
            <person name="Mitreva M."/>
        </authorList>
    </citation>
    <scope>NUCLEOTIDE SEQUENCE [LARGE SCALE GENOMIC DNA]</scope>
</reference>
<dbReference type="InterPro" id="IPR043502">
    <property type="entry name" value="DNA/RNA_pol_sf"/>
</dbReference>
<feature type="domain" description="Reverse transcriptase" evidence="1">
    <location>
        <begin position="42"/>
        <end position="117"/>
    </location>
</feature>
<sequence length="234" mass="26333">MAQASNIGKLTALRKKYFDAYAFHGQEDIQEHTVTRQLLKGSPFSLLYADDIALLANVKSQLQRKVQMWQVSLTKVGLKLKVKKTEFMSKGGDVEPITDVNGGAIRQVNKFQYLGSILSKDGSVDMAVQERITSAWNKWRGSTGILRDMRCSNALKGKVYRTVVRPALVYGSECWPLTKGLEGKPTVVEMRMLGWYCGLTRLDKVPNEEVRRRMQTAPIQEKEIYTQKGVKSGA</sequence>
<name>A0A0D6MCD6_9BILA</name>
<dbReference type="SUPFAM" id="SSF56672">
    <property type="entry name" value="DNA/RNA polymerases"/>
    <property type="match status" value="1"/>
</dbReference>
<dbReference type="Pfam" id="PF00078">
    <property type="entry name" value="RVT_1"/>
    <property type="match status" value="1"/>
</dbReference>
<dbReference type="PANTHER" id="PTHR47027:SF28">
    <property type="entry name" value="ENDONUCLEASE-REVERSE TRANSCRIPTASE"/>
    <property type="match status" value="1"/>
</dbReference>
<keyword evidence="3" id="KW-1185">Reference proteome</keyword>
<evidence type="ECO:0000313" key="3">
    <source>
        <dbReference type="Proteomes" id="UP000054495"/>
    </source>
</evidence>
<dbReference type="PANTHER" id="PTHR47027">
    <property type="entry name" value="REVERSE TRANSCRIPTASE DOMAIN-CONTAINING PROTEIN"/>
    <property type="match status" value="1"/>
</dbReference>
<evidence type="ECO:0000313" key="2">
    <source>
        <dbReference type="EMBL" id="EPB78727.1"/>
    </source>
</evidence>
<protein>
    <recommendedName>
        <fullName evidence="1">Reverse transcriptase domain-containing protein</fullName>
    </recommendedName>
</protein>
<accession>A0A0D6MCD6</accession>
<gene>
    <name evidence="2" type="ORF">ANCCEY_02246</name>
</gene>
<organism evidence="2 3">
    <name type="scientific">Ancylostoma ceylanicum</name>
    <dbReference type="NCBI Taxonomy" id="53326"/>
    <lineage>
        <taxon>Eukaryota</taxon>
        <taxon>Metazoa</taxon>
        <taxon>Ecdysozoa</taxon>
        <taxon>Nematoda</taxon>
        <taxon>Chromadorea</taxon>
        <taxon>Rhabditida</taxon>
        <taxon>Rhabditina</taxon>
        <taxon>Rhabditomorpha</taxon>
        <taxon>Strongyloidea</taxon>
        <taxon>Ancylostomatidae</taxon>
        <taxon>Ancylostomatinae</taxon>
        <taxon>Ancylostoma</taxon>
    </lineage>
</organism>
<evidence type="ECO:0000259" key="1">
    <source>
        <dbReference type="Pfam" id="PF00078"/>
    </source>
</evidence>